<reference evidence="1" key="1">
    <citation type="submission" date="2014-09" db="EMBL/GenBank/DDBJ databases">
        <authorList>
            <person name="Magalhaes I.L.F."/>
            <person name="Oliveira U."/>
            <person name="Santos F.R."/>
            <person name="Vidigal T.H.D.A."/>
            <person name="Brescovit A.D."/>
            <person name="Santos A.J."/>
        </authorList>
    </citation>
    <scope>NUCLEOTIDE SEQUENCE</scope>
    <source>
        <tissue evidence="1">Shoot tissue taken approximately 20 cm above the soil surface</tissue>
    </source>
</reference>
<accession>A0A0A8Z7T2</accession>
<dbReference type="AlphaFoldDB" id="A0A0A8Z7T2"/>
<protein>
    <submittedName>
        <fullName evidence="1">Uncharacterized protein</fullName>
    </submittedName>
</protein>
<name>A0A0A8Z7T2_ARUDO</name>
<proteinExistence type="predicted"/>
<reference evidence="1" key="2">
    <citation type="journal article" date="2015" name="Data Brief">
        <title>Shoot transcriptome of the giant reed, Arundo donax.</title>
        <authorList>
            <person name="Barrero R.A."/>
            <person name="Guerrero F.D."/>
            <person name="Moolhuijzen P."/>
            <person name="Goolsby J.A."/>
            <person name="Tidwell J."/>
            <person name="Bellgard S.E."/>
            <person name="Bellgard M.I."/>
        </authorList>
    </citation>
    <scope>NUCLEOTIDE SEQUENCE</scope>
    <source>
        <tissue evidence="1">Shoot tissue taken approximately 20 cm above the soil surface</tissue>
    </source>
</reference>
<organism evidence="1">
    <name type="scientific">Arundo donax</name>
    <name type="common">Giant reed</name>
    <name type="synonym">Donax arundinaceus</name>
    <dbReference type="NCBI Taxonomy" id="35708"/>
    <lineage>
        <taxon>Eukaryota</taxon>
        <taxon>Viridiplantae</taxon>
        <taxon>Streptophyta</taxon>
        <taxon>Embryophyta</taxon>
        <taxon>Tracheophyta</taxon>
        <taxon>Spermatophyta</taxon>
        <taxon>Magnoliopsida</taxon>
        <taxon>Liliopsida</taxon>
        <taxon>Poales</taxon>
        <taxon>Poaceae</taxon>
        <taxon>PACMAD clade</taxon>
        <taxon>Arundinoideae</taxon>
        <taxon>Arundineae</taxon>
        <taxon>Arundo</taxon>
    </lineage>
</organism>
<dbReference type="EMBL" id="GBRH01264177">
    <property type="protein sequence ID" value="JAD33718.1"/>
    <property type="molecule type" value="Transcribed_RNA"/>
</dbReference>
<sequence>MCSSLSENSCGRAPINI</sequence>
<evidence type="ECO:0000313" key="1">
    <source>
        <dbReference type="EMBL" id="JAD33718.1"/>
    </source>
</evidence>